<evidence type="ECO:0000313" key="8">
    <source>
        <dbReference type="Proteomes" id="UP001139971"/>
    </source>
</evidence>
<evidence type="ECO:0000256" key="2">
    <source>
        <dbReference type="ARBA" id="ARBA00023125"/>
    </source>
</evidence>
<dbReference type="AlphaFoldDB" id="A0A9X4BK51"/>
<dbReference type="GO" id="GO:0003677">
    <property type="term" value="F:DNA binding"/>
    <property type="evidence" value="ECO:0007669"/>
    <property type="project" value="UniProtKB-UniRule"/>
</dbReference>
<feature type="compositionally biased region" description="Polar residues" evidence="4">
    <location>
        <begin position="466"/>
        <end position="477"/>
    </location>
</feature>
<feature type="region of interest" description="Disordered" evidence="4">
    <location>
        <begin position="463"/>
        <end position="483"/>
    </location>
</feature>
<evidence type="ECO:0000256" key="1">
    <source>
        <dbReference type="ARBA" id="ARBA00009820"/>
    </source>
</evidence>
<keyword evidence="5" id="KW-0472">Membrane</keyword>
<sequence>MSVINAAAFRLGAWRIDPTSHELVASERRVRLQPKLMQLLLRLAREPGSVVRREQLLDDVWEGRDVNDEVLSRAIAELRQLLEDDPRTPRYIETLPKLGYRLVAAVEPADAAPVDAPRADTPRAETLRAGPVLDASGLPVADPGAKRRLGLAIAISIGVALALAVFLATMLPPAPGAFQDAGDLRLRVDRARPFATEPGYDQSARFSRDGRLVAWSASDEKLTRAGIWVGSRDGGTRRRLTDADAWDFSPAFVDGDTAVVFARYTAATCEVRKQSLLAQESVRLTDCAPPPATSRLDASADGRYVVFSQRVGDDGRSGLALLDLDGGKVSNLTDPGADAYVDFNPRFAGDGRQIAFFRGRQSEQRLWIMPTDTPARARNLVPTNGLLYGAAWLPGDTGLVLAGDLFGYRALYRVDAGTGALEFLGARGARYPDVAPDGTLVFEIADYQANLYRGDLADPLKPPEPVTTSRRYNNQPAHSPDGKRLAFVSNRDGLEAVYLADAAGGGAERLALDTAQRWVRPAWHADGGKLTVTAILNSSDGTTCLPYACSTEHSALYDYDLAAHAARRIDGLGDDARYALWSTDGTWLYYLRREGERNRLWRTAPARGTTPHLVIDANVEAYELDAGHLVASVQGEAGLRVCGLDAHECRRELTQTVAERPFLVDPGYWLLRDGKILFSGRRDDSSIVTFRLDLGNGKVSEAFPDGPTTLAPATSLSPDGKTFVYARTDRVSIDLYLGEPADETAPGKSRQ</sequence>
<evidence type="ECO:0000256" key="3">
    <source>
        <dbReference type="PROSITE-ProRule" id="PRU01091"/>
    </source>
</evidence>
<dbReference type="EMBL" id="JAOVZO020000020">
    <property type="protein sequence ID" value="MDC8015776.1"/>
    <property type="molecule type" value="Genomic_DNA"/>
</dbReference>
<feature type="transmembrane region" description="Helical" evidence="5">
    <location>
        <begin position="149"/>
        <end position="171"/>
    </location>
</feature>
<dbReference type="InterPro" id="IPR011042">
    <property type="entry name" value="6-blade_b-propeller_TolB-like"/>
</dbReference>
<dbReference type="InterPro" id="IPR016032">
    <property type="entry name" value="Sig_transdc_resp-reg_C-effctor"/>
</dbReference>
<keyword evidence="2 3" id="KW-0238">DNA-binding</keyword>
<proteinExistence type="inferred from homology"/>
<evidence type="ECO:0000259" key="6">
    <source>
        <dbReference type="PROSITE" id="PS51755"/>
    </source>
</evidence>
<reference evidence="7" key="1">
    <citation type="submission" date="2023-02" db="EMBL/GenBank/DDBJ databases">
        <title>Tahibacter soli sp. nov. isolated from soil.</title>
        <authorList>
            <person name="Baek J.H."/>
            <person name="Lee J.K."/>
            <person name="Choi D.G."/>
            <person name="Jeon C.O."/>
        </authorList>
    </citation>
    <scope>NUCLEOTIDE SEQUENCE</scope>
    <source>
        <strain evidence="7">BL</strain>
    </source>
</reference>
<dbReference type="SMART" id="SM00862">
    <property type="entry name" value="Trans_reg_C"/>
    <property type="match status" value="1"/>
</dbReference>
<dbReference type="Gene3D" id="1.10.10.10">
    <property type="entry name" value="Winged helix-like DNA-binding domain superfamily/Winged helix DNA-binding domain"/>
    <property type="match status" value="1"/>
</dbReference>
<dbReference type="PROSITE" id="PS51755">
    <property type="entry name" value="OMPR_PHOB"/>
    <property type="match status" value="1"/>
</dbReference>
<dbReference type="Pfam" id="PF07676">
    <property type="entry name" value="PD40"/>
    <property type="match status" value="3"/>
</dbReference>
<dbReference type="Gene3D" id="2.120.10.30">
    <property type="entry name" value="TolB, C-terminal domain"/>
    <property type="match status" value="2"/>
</dbReference>
<keyword evidence="5" id="KW-1133">Transmembrane helix</keyword>
<dbReference type="PANTHER" id="PTHR36842">
    <property type="entry name" value="PROTEIN TOLB HOMOLOG"/>
    <property type="match status" value="1"/>
</dbReference>
<comment type="similarity">
    <text evidence="1">Belongs to the TolB family.</text>
</comment>
<dbReference type="SUPFAM" id="SSF82171">
    <property type="entry name" value="DPP6 N-terminal domain-like"/>
    <property type="match status" value="3"/>
</dbReference>
<keyword evidence="5" id="KW-0812">Transmembrane</keyword>
<dbReference type="RefSeq" id="WP_263541323.1">
    <property type="nucleotide sequence ID" value="NZ_JAOVZO020000020.1"/>
</dbReference>
<dbReference type="InterPro" id="IPR036388">
    <property type="entry name" value="WH-like_DNA-bd_sf"/>
</dbReference>
<dbReference type="InterPro" id="IPR011659">
    <property type="entry name" value="WD40"/>
</dbReference>
<name>A0A9X4BK51_9GAMM</name>
<evidence type="ECO:0000256" key="4">
    <source>
        <dbReference type="SAM" id="MobiDB-lite"/>
    </source>
</evidence>
<evidence type="ECO:0000256" key="5">
    <source>
        <dbReference type="SAM" id="Phobius"/>
    </source>
</evidence>
<gene>
    <name evidence="7" type="ORF">OD750_024880</name>
</gene>
<dbReference type="GO" id="GO:0006355">
    <property type="term" value="P:regulation of DNA-templated transcription"/>
    <property type="evidence" value="ECO:0007669"/>
    <property type="project" value="InterPro"/>
</dbReference>
<dbReference type="GO" id="GO:0000160">
    <property type="term" value="P:phosphorelay signal transduction system"/>
    <property type="evidence" value="ECO:0007669"/>
    <property type="project" value="InterPro"/>
</dbReference>
<feature type="domain" description="OmpR/PhoB-type" evidence="6">
    <location>
        <begin position="6"/>
        <end position="104"/>
    </location>
</feature>
<organism evidence="7 8">
    <name type="scientific">Tahibacter soli</name>
    <dbReference type="NCBI Taxonomy" id="2983605"/>
    <lineage>
        <taxon>Bacteria</taxon>
        <taxon>Pseudomonadati</taxon>
        <taxon>Pseudomonadota</taxon>
        <taxon>Gammaproteobacteria</taxon>
        <taxon>Lysobacterales</taxon>
        <taxon>Rhodanobacteraceae</taxon>
        <taxon>Tahibacter</taxon>
    </lineage>
</organism>
<dbReference type="CDD" id="cd00383">
    <property type="entry name" value="trans_reg_C"/>
    <property type="match status" value="1"/>
</dbReference>
<dbReference type="Proteomes" id="UP001139971">
    <property type="component" value="Unassembled WGS sequence"/>
</dbReference>
<accession>A0A9X4BK51</accession>
<comment type="caution">
    <text evidence="7">The sequence shown here is derived from an EMBL/GenBank/DDBJ whole genome shotgun (WGS) entry which is preliminary data.</text>
</comment>
<keyword evidence="8" id="KW-1185">Reference proteome</keyword>
<evidence type="ECO:0000313" key="7">
    <source>
        <dbReference type="EMBL" id="MDC8015776.1"/>
    </source>
</evidence>
<protein>
    <submittedName>
        <fullName evidence="7">Winged helix-turn-helix domain-containing protein</fullName>
    </submittedName>
</protein>
<dbReference type="Pfam" id="PF00486">
    <property type="entry name" value="Trans_reg_C"/>
    <property type="match status" value="1"/>
</dbReference>
<dbReference type="InterPro" id="IPR001867">
    <property type="entry name" value="OmpR/PhoB-type_DNA-bd"/>
</dbReference>
<feature type="DNA-binding region" description="OmpR/PhoB-type" evidence="3">
    <location>
        <begin position="6"/>
        <end position="104"/>
    </location>
</feature>
<dbReference type="SUPFAM" id="SSF46894">
    <property type="entry name" value="C-terminal effector domain of the bipartite response regulators"/>
    <property type="match status" value="1"/>
</dbReference>